<accession>A0AAV7PP30</accession>
<dbReference type="EMBL" id="JANPWB010000011">
    <property type="protein sequence ID" value="KAJ1127513.1"/>
    <property type="molecule type" value="Genomic_DNA"/>
</dbReference>
<gene>
    <name evidence="2" type="ORF">NDU88_005912</name>
</gene>
<reference evidence="2" key="1">
    <citation type="journal article" date="2022" name="bioRxiv">
        <title>Sequencing and chromosome-scale assembly of the giantPleurodeles waltlgenome.</title>
        <authorList>
            <person name="Brown T."/>
            <person name="Elewa A."/>
            <person name="Iarovenko S."/>
            <person name="Subramanian E."/>
            <person name="Araus A.J."/>
            <person name="Petzold A."/>
            <person name="Susuki M."/>
            <person name="Suzuki K.-i.T."/>
            <person name="Hayashi T."/>
            <person name="Toyoda A."/>
            <person name="Oliveira C."/>
            <person name="Osipova E."/>
            <person name="Leigh N.D."/>
            <person name="Simon A."/>
            <person name="Yun M.H."/>
        </authorList>
    </citation>
    <scope>NUCLEOTIDE SEQUENCE</scope>
    <source>
        <strain evidence="2">20211129_DDA</strain>
        <tissue evidence="2">Liver</tissue>
    </source>
</reference>
<evidence type="ECO:0000313" key="2">
    <source>
        <dbReference type="EMBL" id="KAJ1127513.1"/>
    </source>
</evidence>
<feature type="compositionally biased region" description="Basic and acidic residues" evidence="1">
    <location>
        <begin position="68"/>
        <end position="119"/>
    </location>
</feature>
<feature type="region of interest" description="Disordered" evidence="1">
    <location>
        <begin position="58"/>
        <end position="119"/>
    </location>
</feature>
<name>A0AAV7PP30_PLEWA</name>
<keyword evidence="3" id="KW-1185">Reference proteome</keyword>
<sequence>MKSLVERQCNGDAVTRLLPASVVDIVTTDDYTGKYPWGTFQKNYQDFSEYFRYHYGAGGQGPDIDGLSIREGRDLKEGHKAESSSGKDEDDKKAPGETRRQEVEENDTSRDGKDTNEQD</sequence>
<evidence type="ECO:0000313" key="3">
    <source>
        <dbReference type="Proteomes" id="UP001066276"/>
    </source>
</evidence>
<protein>
    <submittedName>
        <fullName evidence="2">Uncharacterized protein</fullName>
    </submittedName>
</protein>
<proteinExistence type="predicted"/>
<dbReference type="Proteomes" id="UP001066276">
    <property type="component" value="Chromosome 7"/>
</dbReference>
<organism evidence="2 3">
    <name type="scientific">Pleurodeles waltl</name>
    <name type="common">Iberian ribbed newt</name>
    <dbReference type="NCBI Taxonomy" id="8319"/>
    <lineage>
        <taxon>Eukaryota</taxon>
        <taxon>Metazoa</taxon>
        <taxon>Chordata</taxon>
        <taxon>Craniata</taxon>
        <taxon>Vertebrata</taxon>
        <taxon>Euteleostomi</taxon>
        <taxon>Amphibia</taxon>
        <taxon>Batrachia</taxon>
        <taxon>Caudata</taxon>
        <taxon>Salamandroidea</taxon>
        <taxon>Salamandridae</taxon>
        <taxon>Pleurodelinae</taxon>
        <taxon>Pleurodeles</taxon>
    </lineage>
</organism>
<dbReference type="AlphaFoldDB" id="A0AAV7PP30"/>
<evidence type="ECO:0000256" key="1">
    <source>
        <dbReference type="SAM" id="MobiDB-lite"/>
    </source>
</evidence>
<comment type="caution">
    <text evidence="2">The sequence shown here is derived from an EMBL/GenBank/DDBJ whole genome shotgun (WGS) entry which is preliminary data.</text>
</comment>